<feature type="region of interest" description="Disordered" evidence="1">
    <location>
        <begin position="1"/>
        <end position="37"/>
    </location>
</feature>
<dbReference type="EMBL" id="QNUK01000183">
    <property type="protein sequence ID" value="KAF5898933.1"/>
    <property type="molecule type" value="Genomic_DNA"/>
</dbReference>
<accession>A0A8J4U3K5</accession>
<evidence type="ECO:0000313" key="3">
    <source>
        <dbReference type="Proteomes" id="UP000727407"/>
    </source>
</evidence>
<organism evidence="2 3">
    <name type="scientific">Clarias magur</name>
    <name type="common">Asian catfish</name>
    <name type="synonym">Macropteronotus magur</name>
    <dbReference type="NCBI Taxonomy" id="1594786"/>
    <lineage>
        <taxon>Eukaryota</taxon>
        <taxon>Metazoa</taxon>
        <taxon>Chordata</taxon>
        <taxon>Craniata</taxon>
        <taxon>Vertebrata</taxon>
        <taxon>Euteleostomi</taxon>
        <taxon>Actinopterygii</taxon>
        <taxon>Neopterygii</taxon>
        <taxon>Teleostei</taxon>
        <taxon>Ostariophysi</taxon>
        <taxon>Siluriformes</taxon>
        <taxon>Clariidae</taxon>
        <taxon>Clarias</taxon>
    </lineage>
</organism>
<sequence length="81" mass="9436">MDQHCLPYRLLRKKKPAQRKIPSAAPKKTRPKHIDQDLKNRRLNLEERSSDRCSDEMRAALLRGVFRCLDAAPVHLQSFGQ</sequence>
<evidence type="ECO:0000313" key="2">
    <source>
        <dbReference type="EMBL" id="KAF5898933.1"/>
    </source>
</evidence>
<comment type="caution">
    <text evidence="2">The sequence shown here is derived from an EMBL/GenBank/DDBJ whole genome shotgun (WGS) entry which is preliminary data.</text>
</comment>
<protein>
    <submittedName>
        <fullName evidence="2">Uncharacterized protein</fullName>
    </submittedName>
</protein>
<gene>
    <name evidence="2" type="ORF">DAT39_011317</name>
</gene>
<name>A0A8J4U3K5_CLAMG</name>
<dbReference type="AlphaFoldDB" id="A0A8J4U3K5"/>
<evidence type="ECO:0000256" key="1">
    <source>
        <dbReference type="SAM" id="MobiDB-lite"/>
    </source>
</evidence>
<proteinExistence type="predicted"/>
<reference evidence="2" key="1">
    <citation type="submission" date="2020-07" db="EMBL/GenBank/DDBJ databases">
        <title>Clarias magur genome sequencing, assembly and annotation.</title>
        <authorList>
            <person name="Kushwaha B."/>
            <person name="Kumar R."/>
            <person name="Das P."/>
            <person name="Joshi C.G."/>
            <person name="Kumar D."/>
            <person name="Nagpure N.S."/>
            <person name="Pandey M."/>
            <person name="Agarwal S."/>
            <person name="Srivastava S."/>
            <person name="Singh M."/>
            <person name="Sahoo L."/>
            <person name="Jayasankar P."/>
            <person name="Meher P.K."/>
            <person name="Koringa P.G."/>
            <person name="Iquebal M.A."/>
            <person name="Das S.P."/>
            <person name="Bit A."/>
            <person name="Patnaik S."/>
            <person name="Patel N."/>
            <person name="Shah T.M."/>
            <person name="Hinsu A."/>
            <person name="Jena J.K."/>
        </authorList>
    </citation>
    <scope>NUCLEOTIDE SEQUENCE</scope>
    <source>
        <strain evidence="2">CIFAMagur01</strain>
        <tissue evidence="2">Testis</tissue>
    </source>
</reference>
<keyword evidence="3" id="KW-1185">Reference proteome</keyword>
<dbReference type="Proteomes" id="UP000727407">
    <property type="component" value="Unassembled WGS sequence"/>
</dbReference>